<dbReference type="Gene3D" id="3.40.50.150">
    <property type="entry name" value="Vaccinia Virus protein VP39"/>
    <property type="match status" value="1"/>
</dbReference>
<dbReference type="InterPro" id="IPR029063">
    <property type="entry name" value="SAM-dependent_MTases_sf"/>
</dbReference>
<keyword evidence="3" id="KW-1185">Reference proteome</keyword>
<gene>
    <name evidence="2" type="ORF">KSP40_PGU020792</name>
</gene>
<keyword evidence="1" id="KW-0732">Signal</keyword>
<comment type="caution">
    <text evidence="2">The sequence shown here is derived from an EMBL/GenBank/DDBJ whole genome shotgun (WGS) entry which is preliminary data.</text>
</comment>
<evidence type="ECO:0000256" key="1">
    <source>
        <dbReference type="SAM" id="SignalP"/>
    </source>
</evidence>
<dbReference type="InterPro" id="IPR053223">
    <property type="entry name" value="Prob_Methyltransferase"/>
</dbReference>
<dbReference type="SUPFAM" id="SSF53335">
    <property type="entry name" value="S-adenosyl-L-methionine-dependent methyltransferases"/>
    <property type="match status" value="1"/>
</dbReference>
<dbReference type="EMBL" id="JBBWWR010000006">
    <property type="protein sequence ID" value="KAK8965495.1"/>
    <property type="molecule type" value="Genomic_DNA"/>
</dbReference>
<evidence type="ECO:0000313" key="2">
    <source>
        <dbReference type="EMBL" id="KAK8965495.1"/>
    </source>
</evidence>
<sequence length="391" mass="41916">MGVGFGLNLLLLVAMVATNILSLYHLSSLGNPPSSSSPDPHPVPEHLLHQLHTIRATISHITRIHSAAYSSSETPSSLPPPPPELLLYSRIAPIASACSDHPELLHLYMNYTPFSPCPRDSLSVAEPLLLRGCHPLPRRRCFSPTPPKPLPSSSLPSHPFPSSLPDAAVLWPPTSPCRSFSCLPANLGFDFKSTEPSRFLSARSALDLPLHQLLAIAGAAGAAPIRLGLDIAGGTGTLAAHFKIIANATIVTTTMNLGAPYSEAAALRGVVPLHAPLQQRFPIYDGAMDLVRTGHAVNRWIPIPALEFLVFDADRVLKPGGLLWIDHFFCKTADLGNVYAPLIARLGYKRIKWAVGNKTDSGGIRYGEIYLTALLQKPMAPNIVVTGVGKA</sequence>
<dbReference type="PANTHER" id="PTHR44067:SF5">
    <property type="entry name" value="EXPRESSED PROTEIN"/>
    <property type="match status" value="1"/>
</dbReference>
<dbReference type="Proteomes" id="UP001412067">
    <property type="component" value="Unassembled WGS sequence"/>
</dbReference>
<name>A0ABR2MPR4_9ASPA</name>
<dbReference type="PANTHER" id="PTHR44067">
    <property type="entry name" value="S-ADENOSYL-L-METHIONINE-DEPENDENT METHYLTRANSFERASE SUPERFAMILY PROTEIN-RELATED"/>
    <property type="match status" value="1"/>
</dbReference>
<evidence type="ECO:0000313" key="3">
    <source>
        <dbReference type="Proteomes" id="UP001412067"/>
    </source>
</evidence>
<accession>A0ABR2MPR4</accession>
<evidence type="ECO:0008006" key="4">
    <source>
        <dbReference type="Google" id="ProtNLM"/>
    </source>
</evidence>
<reference evidence="2 3" key="1">
    <citation type="journal article" date="2022" name="Nat. Plants">
        <title>Genomes of leafy and leafless Platanthera orchids illuminate the evolution of mycoheterotrophy.</title>
        <authorList>
            <person name="Li M.H."/>
            <person name="Liu K.W."/>
            <person name="Li Z."/>
            <person name="Lu H.C."/>
            <person name="Ye Q.L."/>
            <person name="Zhang D."/>
            <person name="Wang J.Y."/>
            <person name="Li Y.F."/>
            <person name="Zhong Z.M."/>
            <person name="Liu X."/>
            <person name="Yu X."/>
            <person name="Liu D.K."/>
            <person name="Tu X.D."/>
            <person name="Liu B."/>
            <person name="Hao Y."/>
            <person name="Liao X.Y."/>
            <person name="Jiang Y.T."/>
            <person name="Sun W.H."/>
            <person name="Chen J."/>
            <person name="Chen Y.Q."/>
            <person name="Ai Y."/>
            <person name="Zhai J.W."/>
            <person name="Wu S.S."/>
            <person name="Zhou Z."/>
            <person name="Hsiao Y.Y."/>
            <person name="Wu W.L."/>
            <person name="Chen Y.Y."/>
            <person name="Lin Y.F."/>
            <person name="Hsu J.L."/>
            <person name="Li C.Y."/>
            <person name="Wang Z.W."/>
            <person name="Zhao X."/>
            <person name="Zhong W.Y."/>
            <person name="Ma X.K."/>
            <person name="Ma L."/>
            <person name="Huang J."/>
            <person name="Chen G.Z."/>
            <person name="Huang M.Z."/>
            <person name="Huang L."/>
            <person name="Peng D.H."/>
            <person name="Luo Y.B."/>
            <person name="Zou S.Q."/>
            <person name="Chen S.P."/>
            <person name="Lan S."/>
            <person name="Tsai W.C."/>
            <person name="Van de Peer Y."/>
            <person name="Liu Z.J."/>
        </authorList>
    </citation>
    <scope>NUCLEOTIDE SEQUENCE [LARGE SCALE GENOMIC DNA]</scope>
    <source>
        <strain evidence="2">Lor288</strain>
    </source>
</reference>
<proteinExistence type="predicted"/>
<protein>
    <recommendedName>
        <fullName evidence="4">Methyltransferase type 11 domain-containing protein</fullName>
    </recommendedName>
</protein>
<feature type="signal peptide" evidence="1">
    <location>
        <begin position="1"/>
        <end position="22"/>
    </location>
</feature>
<organism evidence="2 3">
    <name type="scientific">Platanthera guangdongensis</name>
    <dbReference type="NCBI Taxonomy" id="2320717"/>
    <lineage>
        <taxon>Eukaryota</taxon>
        <taxon>Viridiplantae</taxon>
        <taxon>Streptophyta</taxon>
        <taxon>Embryophyta</taxon>
        <taxon>Tracheophyta</taxon>
        <taxon>Spermatophyta</taxon>
        <taxon>Magnoliopsida</taxon>
        <taxon>Liliopsida</taxon>
        <taxon>Asparagales</taxon>
        <taxon>Orchidaceae</taxon>
        <taxon>Orchidoideae</taxon>
        <taxon>Orchideae</taxon>
        <taxon>Orchidinae</taxon>
        <taxon>Platanthera</taxon>
    </lineage>
</organism>
<feature type="chain" id="PRO_5046303301" description="Methyltransferase type 11 domain-containing protein" evidence="1">
    <location>
        <begin position="23"/>
        <end position="391"/>
    </location>
</feature>